<comment type="subcellular location">
    <subcellularLocation>
        <location evidence="1">Cell membrane</location>
        <topology evidence="1">Multi-pass membrane protein</topology>
    </subcellularLocation>
</comment>
<evidence type="ECO:0000256" key="5">
    <source>
        <dbReference type="ARBA" id="ARBA00023136"/>
    </source>
</evidence>
<feature type="transmembrane region" description="Helical" evidence="6">
    <location>
        <begin position="60"/>
        <end position="82"/>
    </location>
</feature>
<feature type="transmembrane region" description="Helical" evidence="6">
    <location>
        <begin position="118"/>
        <end position="136"/>
    </location>
</feature>
<evidence type="ECO:0000256" key="2">
    <source>
        <dbReference type="ARBA" id="ARBA00022475"/>
    </source>
</evidence>
<feature type="transmembrane region" description="Helical" evidence="6">
    <location>
        <begin position="171"/>
        <end position="193"/>
    </location>
</feature>
<evidence type="ECO:0000256" key="3">
    <source>
        <dbReference type="ARBA" id="ARBA00022692"/>
    </source>
</evidence>
<dbReference type="EMBL" id="JADIMK010000056">
    <property type="protein sequence ID" value="MBO8455817.1"/>
    <property type="molecule type" value="Genomic_DNA"/>
</dbReference>
<evidence type="ECO:0000313" key="8">
    <source>
        <dbReference type="Proteomes" id="UP000823617"/>
    </source>
</evidence>
<protein>
    <submittedName>
        <fullName evidence="7">AbgT family transporter</fullName>
    </submittedName>
</protein>
<feature type="non-terminal residue" evidence="7">
    <location>
        <position position="1"/>
    </location>
</feature>
<comment type="caution">
    <text evidence="7">The sequence shown here is derived from an EMBL/GenBank/DDBJ whole genome shotgun (WGS) entry which is preliminary data.</text>
</comment>
<dbReference type="GO" id="GO:0005886">
    <property type="term" value="C:plasma membrane"/>
    <property type="evidence" value="ECO:0007669"/>
    <property type="project" value="UniProtKB-SubCell"/>
</dbReference>
<evidence type="ECO:0000256" key="6">
    <source>
        <dbReference type="SAM" id="Phobius"/>
    </source>
</evidence>
<reference evidence="7" key="1">
    <citation type="submission" date="2020-10" db="EMBL/GenBank/DDBJ databases">
        <authorList>
            <person name="Gilroy R."/>
        </authorList>
    </citation>
    <scope>NUCLEOTIDE SEQUENCE</scope>
    <source>
        <strain evidence="7">B1-3475</strain>
    </source>
</reference>
<dbReference type="InterPro" id="IPR018385">
    <property type="entry name" value="C4_dicarb_anaerob_car-like"/>
</dbReference>
<keyword evidence="4 6" id="KW-1133">Transmembrane helix</keyword>
<dbReference type="Pfam" id="PF03606">
    <property type="entry name" value="DcuC"/>
    <property type="match status" value="1"/>
</dbReference>
<organism evidence="7 8">
    <name type="scientific">Candidatus Cryptobacteroides intestinigallinarum</name>
    <dbReference type="NCBI Taxonomy" id="2840767"/>
    <lineage>
        <taxon>Bacteria</taxon>
        <taxon>Pseudomonadati</taxon>
        <taxon>Bacteroidota</taxon>
        <taxon>Bacteroidia</taxon>
        <taxon>Bacteroidales</taxon>
        <taxon>Candidatus Cryptobacteroides</taxon>
    </lineage>
</organism>
<feature type="transmembrane region" description="Helical" evidence="6">
    <location>
        <begin position="214"/>
        <end position="236"/>
    </location>
</feature>
<evidence type="ECO:0000256" key="1">
    <source>
        <dbReference type="ARBA" id="ARBA00004651"/>
    </source>
</evidence>
<dbReference type="PANTHER" id="PTHR43652">
    <property type="entry name" value="BASIC AMINO ACID ANTIPORTER YFCC-RELATED"/>
    <property type="match status" value="1"/>
</dbReference>
<dbReference type="PANTHER" id="PTHR43652:SF2">
    <property type="entry name" value="BASIC AMINO ACID ANTIPORTER YFCC-RELATED"/>
    <property type="match status" value="1"/>
</dbReference>
<keyword evidence="5 6" id="KW-0472">Membrane</keyword>
<feature type="transmembrane region" description="Helical" evidence="6">
    <location>
        <begin position="35"/>
        <end position="53"/>
    </location>
</feature>
<dbReference type="AlphaFoldDB" id="A0A9D9HL31"/>
<sequence>AWWTFLATAAAVILFAAFCSDSCMIKAGNSMYHAPYLLWAAAILFIASSVLSLRDSSVMFIMNLLIFTIIFLIIGVMGYGWYITEISALFFALALASGCAAGYSPDRIAKEFIEGAKDIFSAALVIGFAAGIIIILKDGRILDTILHSLAGSLDGSARELALASMYGIQNLINIFIPSASAKAAITMPVMAPFSDMIGISRQTAVLAFQFGDGFTNMITPCSGVLLAVLSIARIPYAVWVRWIWKFILVLLVAGFLLLLPTLYCSIAGF</sequence>
<keyword evidence="3 6" id="KW-0812">Transmembrane</keyword>
<accession>A0A9D9HL31</accession>
<evidence type="ECO:0000256" key="4">
    <source>
        <dbReference type="ARBA" id="ARBA00022989"/>
    </source>
</evidence>
<proteinExistence type="predicted"/>
<dbReference type="InterPro" id="IPR051679">
    <property type="entry name" value="DASS-Related_Transporters"/>
</dbReference>
<evidence type="ECO:0000313" key="7">
    <source>
        <dbReference type="EMBL" id="MBO8455817.1"/>
    </source>
</evidence>
<name>A0A9D9HL31_9BACT</name>
<keyword evidence="2" id="KW-1003">Cell membrane</keyword>
<reference evidence="7" key="2">
    <citation type="journal article" date="2021" name="PeerJ">
        <title>Extensive microbial diversity within the chicken gut microbiome revealed by metagenomics and culture.</title>
        <authorList>
            <person name="Gilroy R."/>
            <person name="Ravi A."/>
            <person name="Getino M."/>
            <person name="Pursley I."/>
            <person name="Horton D.L."/>
            <person name="Alikhan N.F."/>
            <person name="Baker D."/>
            <person name="Gharbi K."/>
            <person name="Hall N."/>
            <person name="Watson M."/>
            <person name="Adriaenssens E.M."/>
            <person name="Foster-Nyarko E."/>
            <person name="Jarju S."/>
            <person name="Secka A."/>
            <person name="Antonio M."/>
            <person name="Oren A."/>
            <person name="Chaudhuri R.R."/>
            <person name="La Ragione R."/>
            <person name="Hildebrand F."/>
            <person name="Pallen M.J."/>
        </authorList>
    </citation>
    <scope>NUCLEOTIDE SEQUENCE</scope>
    <source>
        <strain evidence="7">B1-3475</strain>
    </source>
</reference>
<gene>
    <name evidence="7" type="ORF">IAC08_05375</name>
</gene>
<dbReference type="Proteomes" id="UP000823617">
    <property type="component" value="Unassembled WGS sequence"/>
</dbReference>
<feature type="transmembrane region" description="Helical" evidence="6">
    <location>
        <begin position="242"/>
        <end position="266"/>
    </location>
</feature>